<protein>
    <recommendedName>
        <fullName evidence="3">UDP-glucose 4-epimerase</fullName>
    </recommendedName>
</protein>
<reference evidence="1 2" key="1">
    <citation type="submission" date="2021-02" db="EMBL/GenBank/DDBJ databases">
        <authorList>
            <person name="Vanwijnsberghe S."/>
        </authorList>
    </citation>
    <scope>NUCLEOTIDE SEQUENCE [LARGE SCALE GENOMIC DNA]</scope>
    <source>
        <strain evidence="1 2">R-69776</strain>
    </source>
</reference>
<name>A0ABN7MAQ8_9BURK</name>
<evidence type="ECO:0000313" key="2">
    <source>
        <dbReference type="Proteomes" id="UP000673821"/>
    </source>
</evidence>
<evidence type="ECO:0000313" key="1">
    <source>
        <dbReference type="EMBL" id="CAE6790271.1"/>
    </source>
</evidence>
<accession>A0ABN7MAQ8</accession>
<sequence length="78" mass="8453">MALSGNVCDSDWSVSAVAHRAEGGFDCVIQLSHNTPEGVFKHEFTHSSIFPSECDAVLAGLREGMVWVQLKMSKTLSV</sequence>
<evidence type="ECO:0008006" key="3">
    <source>
        <dbReference type="Google" id="ProtNLM"/>
    </source>
</evidence>
<organism evidence="1 2">
    <name type="scientific">Paraburkholderia nemoris</name>
    <dbReference type="NCBI Taxonomy" id="2793076"/>
    <lineage>
        <taxon>Bacteria</taxon>
        <taxon>Pseudomonadati</taxon>
        <taxon>Pseudomonadota</taxon>
        <taxon>Betaproteobacteria</taxon>
        <taxon>Burkholderiales</taxon>
        <taxon>Burkholderiaceae</taxon>
        <taxon>Paraburkholderia</taxon>
    </lineage>
</organism>
<proteinExistence type="predicted"/>
<dbReference type="GeneID" id="97051413"/>
<keyword evidence="2" id="KW-1185">Reference proteome</keyword>
<gene>
    <name evidence="1" type="ORF">R69776_04725</name>
</gene>
<dbReference type="RefSeq" id="WP_054037443.1">
    <property type="nucleotide sequence ID" value="NZ_CAJNAW010000001.1"/>
</dbReference>
<comment type="caution">
    <text evidence="1">The sequence shown here is derived from an EMBL/GenBank/DDBJ whole genome shotgun (WGS) entry which is preliminary data.</text>
</comment>
<dbReference type="EMBL" id="CAJNBH010000014">
    <property type="protein sequence ID" value="CAE6790271.1"/>
    <property type="molecule type" value="Genomic_DNA"/>
</dbReference>
<dbReference type="Proteomes" id="UP000673821">
    <property type="component" value="Unassembled WGS sequence"/>
</dbReference>